<dbReference type="Proteomes" id="UP000000361">
    <property type="component" value="Chromosome 1"/>
</dbReference>
<dbReference type="GeneID" id="93451126"/>
<dbReference type="EMBL" id="CP000489">
    <property type="protein sequence ID" value="ABL70812.1"/>
    <property type="molecule type" value="Genomic_DNA"/>
</dbReference>
<dbReference type="STRING" id="318586.Pden_2728"/>
<name>A1B5L8_PARDP</name>
<reference evidence="3" key="1">
    <citation type="submission" date="2006-12" db="EMBL/GenBank/DDBJ databases">
        <title>Complete sequence of chromosome 1 of Paracoccus denitrificans PD1222.</title>
        <authorList>
            <person name="Copeland A."/>
            <person name="Lucas S."/>
            <person name="Lapidus A."/>
            <person name="Barry K."/>
            <person name="Detter J.C."/>
            <person name="Glavina del Rio T."/>
            <person name="Hammon N."/>
            <person name="Israni S."/>
            <person name="Dalin E."/>
            <person name="Tice H."/>
            <person name="Pitluck S."/>
            <person name="Munk A.C."/>
            <person name="Brettin T."/>
            <person name="Bruce D."/>
            <person name="Han C."/>
            <person name="Tapia R."/>
            <person name="Gilna P."/>
            <person name="Schmutz J."/>
            <person name="Larimer F."/>
            <person name="Land M."/>
            <person name="Hauser L."/>
            <person name="Kyrpides N."/>
            <person name="Lykidis A."/>
            <person name="Spiro S."/>
            <person name="Richardson D.J."/>
            <person name="Moir J.W.B."/>
            <person name="Ferguson S.J."/>
            <person name="van Spanning R.J.M."/>
            <person name="Richardson P."/>
        </authorList>
    </citation>
    <scope>NUCLEOTIDE SEQUENCE [LARGE SCALE GENOMIC DNA]</scope>
    <source>
        <strain evidence="3">Pd 1222</strain>
    </source>
</reference>
<evidence type="ECO:0000256" key="1">
    <source>
        <dbReference type="SAM" id="MobiDB-lite"/>
    </source>
</evidence>
<feature type="region of interest" description="Disordered" evidence="1">
    <location>
        <begin position="96"/>
        <end position="166"/>
    </location>
</feature>
<dbReference type="HOGENOM" id="CLU_1061085_0_0_5"/>
<dbReference type="AlphaFoldDB" id="A1B5L8"/>
<keyword evidence="3" id="KW-1185">Reference proteome</keyword>
<feature type="compositionally biased region" description="Basic and acidic residues" evidence="1">
    <location>
        <begin position="96"/>
        <end position="110"/>
    </location>
</feature>
<dbReference type="eggNOG" id="ENOG5033D1K">
    <property type="taxonomic scope" value="Bacteria"/>
</dbReference>
<evidence type="ECO:0000313" key="2">
    <source>
        <dbReference type="EMBL" id="ABL70812.1"/>
    </source>
</evidence>
<dbReference type="RefSeq" id="WP_011749003.1">
    <property type="nucleotide sequence ID" value="NC_008686.1"/>
</dbReference>
<dbReference type="EnsemblBacteria" id="ABL70812">
    <property type="protein sequence ID" value="ABL70812"/>
    <property type="gene ID" value="Pden_2728"/>
</dbReference>
<protein>
    <recommendedName>
        <fullName evidence="4">DUF2497 domain-containing protein</fullName>
    </recommendedName>
</protein>
<organism evidence="2 3">
    <name type="scientific">Paracoccus denitrificans (strain Pd 1222)</name>
    <dbReference type="NCBI Taxonomy" id="318586"/>
    <lineage>
        <taxon>Bacteria</taxon>
        <taxon>Pseudomonadati</taxon>
        <taxon>Pseudomonadota</taxon>
        <taxon>Alphaproteobacteria</taxon>
        <taxon>Rhodobacterales</taxon>
        <taxon>Paracoccaceae</taxon>
        <taxon>Paracoccus</taxon>
    </lineage>
</organism>
<gene>
    <name evidence="2" type="ordered locus">Pden_2728</name>
</gene>
<accession>A1B5L8</accession>
<evidence type="ECO:0000313" key="3">
    <source>
        <dbReference type="Proteomes" id="UP000000361"/>
    </source>
</evidence>
<evidence type="ECO:0008006" key="4">
    <source>
        <dbReference type="Google" id="ProtNLM"/>
    </source>
</evidence>
<dbReference type="KEGG" id="pde:Pden_2728"/>
<proteinExistence type="predicted"/>
<sequence length="262" mass="27681">MQHEAMRHPVPSPGSDNVGDVLASIRRLIAQDGAGCRIQNPALNGRLPEQDGPPAAPIKLVQPARPPSSTRITPLVLDNSTLVAPDPVPRIEAVGRGETSAELHSTEPGRLDAWPPVPPDKGAAIGATHADRANMAEPSAGSSGPSLFSDIDPGPTQSSSPAPTAATPQLEETMLHANASATPINPAAAARAAEAIACDNGEPRLFAPQDQDAPKGTHLRGMIREAIRQELQGEIGDRLSRNLQQMIRHEIEMALRQMCERD</sequence>
<dbReference type="OrthoDB" id="7875768at2"/>